<evidence type="ECO:0008006" key="4">
    <source>
        <dbReference type="Google" id="ProtNLM"/>
    </source>
</evidence>
<keyword evidence="1" id="KW-0812">Transmembrane</keyword>
<keyword evidence="3" id="KW-1185">Reference proteome</keyword>
<evidence type="ECO:0000256" key="1">
    <source>
        <dbReference type="SAM" id="Phobius"/>
    </source>
</evidence>
<organism evidence="2 3">
    <name type="scientific">Prauserella cavernicola</name>
    <dbReference type="NCBI Taxonomy" id="2800127"/>
    <lineage>
        <taxon>Bacteria</taxon>
        <taxon>Bacillati</taxon>
        <taxon>Actinomycetota</taxon>
        <taxon>Actinomycetes</taxon>
        <taxon>Pseudonocardiales</taxon>
        <taxon>Pseudonocardiaceae</taxon>
        <taxon>Prauserella</taxon>
    </lineage>
</organism>
<comment type="caution">
    <text evidence="2">The sequence shown here is derived from an EMBL/GenBank/DDBJ whole genome shotgun (WGS) entry which is preliminary data.</text>
</comment>
<protein>
    <recommendedName>
        <fullName evidence="4">Type VII secretion protein EccE</fullName>
    </recommendedName>
</protein>
<gene>
    <name evidence="2" type="ORF">JHE00_32510</name>
</gene>
<proteinExistence type="predicted"/>
<dbReference type="AlphaFoldDB" id="A0A934QYU9"/>
<evidence type="ECO:0000313" key="2">
    <source>
        <dbReference type="EMBL" id="MBK1789078.1"/>
    </source>
</evidence>
<reference evidence="2" key="1">
    <citation type="submission" date="2020-12" db="EMBL/GenBank/DDBJ databases">
        <title>Prauserella sp. ASG 168, a novel actinomycete isolated from cave rock.</title>
        <authorList>
            <person name="Suriyachadkun C."/>
        </authorList>
    </citation>
    <scope>NUCLEOTIDE SEQUENCE</scope>
    <source>
        <strain evidence="2">ASG 168</strain>
    </source>
</reference>
<dbReference type="EMBL" id="JAENJH010000013">
    <property type="protein sequence ID" value="MBK1789078.1"/>
    <property type="molecule type" value="Genomic_DNA"/>
</dbReference>
<keyword evidence="1" id="KW-1133">Transmembrane helix</keyword>
<sequence length="347" mass="36026">MTATATATPATPSTEQAQLPVLRIVCWQLSLVLVVTGLGTVWPVAAAGVVLLAASAARFRGEWLSTVAARLVRLSVRRRARDLPAQSGALALLESLAPGSRVRTAELAGTEAAVLSRPEELLTVLGPAGANPAELARTALTGSLLPEPAAPGPALRLRLVLHRGPRQQEPKVWLAVRAEREPAFPGDEDLGVALGNTVRRVSRRLRALRLTVAPLTEQELLATITALSHTGPGREALRENRRFWRAGPVTQAGIRVTGLAARPGREGLPVLESLVASVPAVACTAALDCAPGAPAVLRLAATTEHAVDAAVDQLARMAPALGVALERLDGRHAPALAATLPIGGSSA</sequence>
<feature type="transmembrane region" description="Helical" evidence="1">
    <location>
        <begin position="29"/>
        <end position="54"/>
    </location>
</feature>
<keyword evidence="1" id="KW-0472">Membrane</keyword>
<accession>A0A934QYU9</accession>
<dbReference type="RefSeq" id="WP_200325646.1">
    <property type="nucleotide sequence ID" value="NZ_JAENJH010000013.1"/>
</dbReference>
<name>A0A934QYU9_9PSEU</name>
<evidence type="ECO:0000313" key="3">
    <source>
        <dbReference type="Proteomes" id="UP000635245"/>
    </source>
</evidence>
<dbReference type="Proteomes" id="UP000635245">
    <property type="component" value="Unassembled WGS sequence"/>
</dbReference>